<gene>
    <name evidence="3" type="ORF">RI543_003196</name>
</gene>
<dbReference type="GO" id="GO:0005737">
    <property type="term" value="C:cytoplasm"/>
    <property type="evidence" value="ECO:0007669"/>
    <property type="project" value="InterPro"/>
</dbReference>
<comment type="caution">
    <text evidence="3">The sequence shown here is derived from an EMBL/GenBank/DDBJ whole genome shotgun (WGS) entry which is preliminary data.</text>
</comment>
<keyword evidence="4" id="KW-1185">Reference proteome</keyword>
<protein>
    <recommendedName>
        <fullName evidence="2">Programmed cell death protein 2 C-terminal domain-containing protein</fullName>
    </recommendedName>
</protein>
<evidence type="ECO:0000313" key="4">
    <source>
        <dbReference type="Proteomes" id="UP001306508"/>
    </source>
</evidence>
<feature type="compositionally biased region" description="Polar residues" evidence="1">
    <location>
        <begin position="182"/>
        <end position="206"/>
    </location>
</feature>
<dbReference type="AlphaFoldDB" id="A0AAN8A7X1"/>
<organism evidence="3 4">
    <name type="scientific">Arxiozyma heterogenica</name>
    <dbReference type="NCBI Taxonomy" id="278026"/>
    <lineage>
        <taxon>Eukaryota</taxon>
        <taxon>Fungi</taxon>
        <taxon>Dikarya</taxon>
        <taxon>Ascomycota</taxon>
        <taxon>Saccharomycotina</taxon>
        <taxon>Saccharomycetes</taxon>
        <taxon>Saccharomycetales</taxon>
        <taxon>Saccharomycetaceae</taxon>
        <taxon>Arxiozyma</taxon>
    </lineage>
</organism>
<dbReference type="EMBL" id="JAWIZZ010000047">
    <property type="protein sequence ID" value="KAK5779306.1"/>
    <property type="molecule type" value="Genomic_DNA"/>
</dbReference>
<dbReference type="Proteomes" id="UP001306508">
    <property type="component" value="Unassembled WGS sequence"/>
</dbReference>
<sequence>MAQIEELPGSDDEVTYDHKNSNVFLAFIDTAVKETDELTVEDTFIGGEPIWLHPDSIPDSKLLECKNCHSLENMKLLLQAFAPLDEEQMEEVQLKYNKNVNLESINSNDDRVLYIFICTNCQRKDKAIRCIRGTRKNEHSNDINKKISNVIDDEGKDFQINPFDISNNNMNNPFGNNPFQSNGNDNPFANSINKKNDINTSGPSTKTLRKMHDAEKDKEFDKDKSFKCYLLYVEEEKFTNKPDHLKLPKNLKINKDALELSEKNIEEDLEKDPVKVDPRTEKLSQFLDDDVFQKFQEIVGYNPSQVLRYDIGGTPLFYSKVANLKLFENAIPKPDYNPSSRRIFEMQLMPKMILDLEETVSIKEGMEWGTILVFTDMENTTPQFDEHNVGYVEEFCKIQWESLS</sequence>
<reference evidence="4" key="1">
    <citation type="submission" date="2023-07" db="EMBL/GenBank/DDBJ databases">
        <title>A draft genome of Kazachstania heterogenica Y-27499.</title>
        <authorList>
            <person name="Donic C."/>
            <person name="Kralova J.S."/>
            <person name="Fidel L."/>
            <person name="Ben-Dor S."/>
            <person name="Jung S."/>
        </authorList>
    </citation>
    <scope>NUCLEOTIDE SEQUENCE [LARGE SCALE GENOMIC DNA]</scope>
    <source>
        <strain evidence="4">Y27499</strain>
    </source>
</reference>
<evidence type="ECO:0000259" key="2">
    <source>
        <dbReference type="Pfam" id="PF04194"/>
    </source>
</evidence>
<dbReference type="Pfam" id="PF04194">
    <property type="entry name" value="PDCD2_C"/>
    <property type="match status" value="1"/>
</dbReference>
<proteinExistence type="predicted"/>
<accession>A0AAN8A7X1</accession>
<dbReference type="PANTHER" id="PTHR47524">
    <property type="entry name" value="20S RRNA ACCUMULATION PROTEIN 4"/>
    <property type="match status" value="1"/>
</dbReference>
<evidence type="ECO:0000313" key="3">
    <source>
        <dbReference type="EMBL" id="KAK5779306.1"/>
    </source>
</evidence>
<evidence type="ECO:0000256" key="1">
    <source>
        <dbReference type="SAM" id="MobiDB-lite"/>
    </source>
</evidence>
<dbReference type="PANTHER" id="PTHR47524:SF1">
    <property type="entry name" value="20S RRNA ACCUMULATION PROTEIN 4"/>
    <property type="match status" value="1"/>
</dbReference>
<feature type="region of interest" description="Disordered" evidence="1">
    <location>
        <begin position="182"/>
        <end position="207"/>
    </location>
</feature>
<dbReference type="InterPro" id="IPR007320">
    <property type="entry name" value="PDCD2_C"/>
</dbReference>
<feature type="domain" description="Programmed cell death protein 2 C-terminal" evidence="2">
    <location>
        <begin position="289"/>
        <end position="400"/>
    </location>
</feature>
<dbReference type="GO" id="GO:0030490">
    <property type="term" value="P:maturation of SSU-rRNA"/>
    <property type="evidence" value="ECO:0007669"/>
    <property type="project" value="TreeGrafter"/>
</dbReference>
<name>A0AAN8A7X1_9SACH</name>